<feature type="signal peptide" evidence="1">
    <location>
        <begin position="1"/>
        <end position="16"/>
    </location>
</feature>
<dbReference type="PROSITE" id="PS51257">
    <property type="entry name" value="PROKAR_LIPOPROTEIN"/>
    <property type="match status" value="1"/>
</dbReference>
<proteinExistence type="predicted"/>
<keyword evidence="2" id="KW-0489">Methyltransferase</keyword>
<dbReference type="AlphaFoldDB" id="A0A502CL14"/>
<keyword evidence="3" id="KW-1185">Reference proteome</keyword>
<evidence type="ECO:0000256" key="1">
    <source>
        <dbReference type="SAM" id="SignalP"/>
    </source>
</evidence>
<dbReference type="SUPFAM" id="SSF53335">
    <property type="entry name" value="S-adenosyl-L-methionine-dependent methyltransferases"/>
    <property type="match status" value="1"/>
</dbReference>
<dbReference type="InterPro" id="IPR016980">
    <property type="entry name" value="S-AdoMet-dep_MeTrfase_Alr7345"/>
</dbReference>
<feature type="chain" id="PRO_5021406603" evidence="1">
    <location>
        <begin position="17"/>
        <end position="252"/>
    </location>
</feature>
<keyword evidence="1" id="KW-0732">Signal</keyword>
<keyword evidence="2" id="KW-0808">Transferase</keyword>
<evidence type="ECO:0000313" key="3">
    <source>
        <dbReference type="Proteomes" id="UP000318413"/>
    </source>
</evidence>
<organism evidence="2 3">
    <name type="scientific">Sphingomonas oligophenolica</name>
    <dbReference type="NCBI Taxonomy" id="301154"/>
    <lineage>
        <taxon>Bacteria</taxon>
        <taxon>Pseudomonadati</taxon>
        <taxon>Pseudomonadota</taxon>
        <taxon>Alphaproteobacteria</taxon>
        <taxon>Sphingomonadales</taxon>
        <taxon>Sphingomonadaceae</taxon>
        <taxon>Sphingomonas</taxon>
    </lineage>
</organism>
<reference evidence="2 3" key="1">
    <citation type="journal article" date="2019" name="Environ. Microbiol.">
        <title>Species interactions and distinct microbial communities in high Arctic permafrost affected cryosols are associated with the CH4 and CO2 gas fluxes.</title>
        <authorList>
            <person name="Altshuler I."/>
            <person name="Hamel J."/>
            <person name="Turney S."/>
            <person name="Magnuson E."/>
            <person name="Levesque R."/>
            <person name="Greer C."/>
            <person name="Whyte L.G."/>
        </authorList>
    </citation>
    <scope>NUCLEOTIDE SEQUENCE [LARGE SCALE GENOMIC DNA]</scope>
    <source>
        <strain evidence="2 3">S5.1</strain>
    </source>
</reference>
<dbReference type="OrthoDB" id="9342567at2"/>
<dbReference type="PIRSF" id="PIRSF031679">
    <property type="entry name" value="Mtase_Alr7345_prd"/>
    <property type="match status" value="1"/>
</dbReference>
<dbReference type="GO" id="GO:0008168">
    <property type="term" value="F:methyltransferase activity"/>
    <property type="evidence" value="ECO:0007669"/>
    <property type="project" value="UniProtKB-KW"/>
</dbReference>
<dbReference type="InterPro" id="IPR029063">
    <property type="entry name" value="SAM-dependent_MTases_sf"/>
</dbReference>
<comment type="caution">
    <text evidence="2">The sequence shown here is derived from an EMBL/GenBank/DDBJ whole genome shotgun (WGS) entry which is preliminary data.</text>
</comment>
<dbReference type="Gene3D" id="3.40.50.150">
    <property type="entry name" value="Vaccinia Virus protein VP39"/>
    <property type="match status" value="1"/>
</dbReference>
<name>A0A502CL14_9SPHN</name>
<gene>
    <name evidence="2" type="ORF">EAH84_05335</name>
</gene>
<dbReference type="GO" id="GO:0032259">
    <property type="term" value="P:methylation"/>
    <property type="evidence" value="ECO:0007669"/>
    <property type="project" value="UniProtKB-KW"/>
</dbReference>
<dbReference type="Proteomes" id="UP000318413">
    <property type="component" value="Unassembled WGS sequence"/>
</dbReference>
<sequence length="252" mass="27053">MSTRTMIMLLAGVVTAACAPMTPENAMATAPQAGIEAALADPARADQRDDDARRKAAEVLAFSGVKRGDIVVDFFPGSGYWTRIFSGIVGARGHVYADWPAAGAKYATKARPALETRGLANVTTEVLPTDVPTAPVPVDLFWTVQNYHDLANNGGGEAALMAFDRGVYRLLRKGGTYVVIDHVDAAGTGLSGTDTRHRIDPAAVRRQVEAAGFRFVGESPVLRNPADDHTLTVFDPAIRGHTDQFVYKFRKP</sequence>
<dbReference type="RefSeq" id="WP_140868858.1">
    <property type="nucleotide sequence ID" value="NZ_RCZK01000003.1"/>
</dbReference>
<protein>
    <submittedName>
        <fullName evidence="2">Methyltransferase</fullName>
    </submittedName>
</protein>
<dbReference type="EMBL" id="RCZK01000003">
    <property type="protein sequence ID" value="TPG13608.1"/>
    <property type="molecule type" value="Genomic_DNA"/>
</dbReference>
<accession>A0A502CL14</accession>
<evidence type="ECO:0000313" key="2">
    <source>
        <dbReference type="EMBL" id="TPG13608.1"/>
    </source>
</evidence>